<sequence length="616" mass="65747">MAVDSSTGTRSPLSSPAHRDDDNDLVELATSADILECLDYFATDPSVSSSSSLARLPSCITVRLELVVEYDGPNLSETDAASSVWSAAPSARPGGPATRATSFGGEREAVLTRWRMQQQEATIDVDAASDDWIRRPAFSVVAAAAAGSQPPVDSASSSASASAIDADNEQDWDTRTVSSISFAPVRALPTNPSLRRPTNVTEDALYPNFAPPPRWLSSLGPAAQPPYPLPFSFSPYSAPEIPVLSPTHARGNDCTLPPVAPHHYAPLFAPTQGSFDIHFARPSVREVADSLDGFSLASPSQSLRERVQDLFAPSSDDESVRGGGDPLFGRQVPVRIASEALHGRNAESTWTATDSDTDSLPPSGHDQNGTIRAKETAAETRARLKALADLRGEYWCTECGKRIEGARYSCAVCEGFDLCRDCELGPPSRSSSRRHKPETIPLRHDLSHILLKIPISLSLPALGSALLSAHTLASSLAQPRSHPAPLPSSLSHSTASYLEKGDLDSYWSWWMRWYAQMPPGSHALWPTGMGTEEVSKHSWSAQGATSVGGGGGRREEHTYPPQPPAPSAPPAPPTPPPPPSHISSASAVVRPSTFSRFSSPHFTHFAAASHGQQGEE</sequence>
<dbReference type="Proteomes" id="UP000321518">
    <property type="component" value="Unassembled WGS sequence"/>
</dbReference>
<evidence type="ECO:0000256" key="4">
    <source>
        <dbReference type="SAM" id="MobiDB-lite"/>
    </source>
</evidence>
<dbReference type="OrthoDB" id="661148at2759"/>
<keyword evidence="3" id="KW-0862">Zinc</keyword>
<organism evidence="6 7">
    <name type="scientific">Rhodotorula toruloides</name>
    <name type="common">Yeast</name>
    <name type="synonym">Rhodosporidium toruloides</name>
    <dbReference type="NCBI Taxonomy" id="5286"/>
    <lineage>
        <taxon>Eukaryota</taxon>
        <taxon>Fungi</taxon>
        <taxon>Dikarya</taxon>
        <taxon>Basidiomycota</taxon>
        <taxon>Pucciniomycotina</taxon>
        <taxon>Microbotryomycetes</taxon>
        <taxon>Sporidiobolales</taxon>
        <taxon>Sporidiobolaceae</taxon>
        <taxon>Rhodotorula</taxon>
    </lineage>
</organism>
<feature type="region of interest" description="Disordered" evidence="4">
    <location>
        <begin position="343"/>
        <end position="371"/>
    </location>
</feature>
<feature type="compositionally biased region" description="Low complexity" evidence="4">
    <location>
        <begin position="154"/>
        <end position="163"/>
    </location>
</feature>
<keyword evidence="1" id="KW-0479">Metal-binding</keyword>
<dbReference type="PROSITE" id="PS01357">
    <property type="entry name" value="ZF_ZZ_1"/>
    <property type="match status" value="1"/>
</dbReference>
<dbReference type="EMBL" id="BJWK01000006">
    <property type="protein sequence ID" value="GEM08845.1"/>
    <property type="molecule type" value="Genomic_DNA"/>
</dbReference>
<feature type="compositionally biased region" description="Polar residues" evidence="4">
    <location>
        <begin position="1"/>
        <end position="14"/>
    </location>
</feature>
<evidence type="ECO:0000259" key="5">
    <source>
        <dbReference type="PROSITE" id="PS01357"/>
    </source>
</evidence>
<keyword evidence="2" id="KW-0863">Zinc-finger</keyword>
<evidence type="ECO:0000256" key="3">
    <source>
        <dbReference type="ARBA" id="ARBA00022833"/>
    </source>
</evidence>
<protein>
    <submittedName>
        <fullName evidence="6">Zinc finger, ZZ-type protein</fullName>
    </submittedName>
</protein>
<dbReference type="AlphaFoldDB" id="A0A511KFZ6"/>
<dbReference type="Pfam" id="PF00569">
    <property type="entry name" value="ZZ"/>
    <property type="match status" value="1"/>
</dbReference>
<comment type="caution">
    <text evidence="6">The sequence shown here is derived from an EMBL/GenBank/DDBJ whole genome shotgun (WGS) entry which is preliminary data.</text>
</comment>
<evidence type="ECO:0000256" key="2">
    <source>
        <dbReference type="ARBA" id="ARBA00022771"/>
    </source>
</evidence>
<evidence type="ECO:0000313" key="7">
    <source>
        <dbReference type="Proteomes" id="UP000321518"/>
    </source>
</evidence>
<dbReference type="Gene3D" id="3.30.60.90">
    <property type="match status" value="1"/>
</dbReference>
<dbReference type="InterPro" id="IPR000433">
    <property type="entry name" value="Znf_ZZ"/>
</dbReference>
<dbReference type="InterPro" id="IPR043145">
    <property type="entry name" value="Znf_ZZ_sf"/>
</dbReference>
<evidence type="ECO:0000313" key="6">
    <source>
        <dbReference type="EMBL" id="GEM08845.1"/>
    </source>
</evidence>
<dbReference type="SUPFAM" id="SSF57850">
    <property type="entry name" value="RING/U-box"/>
    <property type="match status" value="1"/>
</dbReference>
<feature type="domain" description="ZZ-type" evidence="5">
    <location>
        <begin position="396"/>
        <end position="422"/>
    </location>
</feature>
<proteinExistence type="predicted"/>
<dbReference type="SMART" id="SM00291">
    <property type="entry name" value="ZnF_ZZ"/>
    <property type="match status" value="1"/>
</dbReference>
<name>A0A511KFZ6_RHOTO</name>
<feature type="region of interest" description="Disordered" evidence="4">
    <location>
        <begin position="1"/>
        <end position="24"/>
    </location>
</feature>
<feature type="region of interest" description="Disordered" evidence="4">
    <location>
        <begin position="146"/>
        <end position="170"/>
    </location>
</feature>
<evidence type="ECO:0000256" key="1">
    <source>
        <dbReference type="ARBA" id="ARBA00022723"/>
    </source>
</evidence>
<feature type="region of interest" description="Disordered" evidence="4">
    <location>
        <begin position="534"/>
        <end position="591"/>
    </location>
</feature>
<gene>
    <name evidence="6" type="ORF">Rt10032_c06g2862</name>
</gene>
<dbReference type="GO" id="GO:0008270">
    <property type="term" value="F:zinc ion binding"/>
    <property type="evidence" value="ECO:0007669"/>
    <property type="project" value="UniProtKB-KW"/>
</dbReference>
<feature type="compositionally biased region" description="Pro residues" evidence="4">
    <location>
        <begin position="560"/>
        <end position="580"/>
    </location>
</feature>
<reference evidence="6 7" key="1">
    <citation type="submission" date="2019-07" db="EMBL/GenBank/DDBJ databases">
        <title>Rhodotorula toruloides NBRC10032 genome sequencing.</title>
        <authorList>
            <person name="Shida Y."/>
            <person name="Takaku H."/>
            <person name="Ogasawara W."/>
            <person name="Mori K."/>
        </authorList>
    </citation>
    <scope>NUCLEOTIDE SEQUENCE [LARGE SCALE GENOMIC DNA]</scope>
    <source>
        <strain evidence="6 7">NBRC10032</strain>
    </source>
</reference>
<accession>A0A511KFZ6</accession>